<dbReference type="InterPro" id="IPR050147">
    <property type="entry name" value="Ser/Thr_Dehydratase"/>
</dbReference>
<dbReference type="OrthoDB" id="9780546at2"/>
<evidence type="ECO:0000256" key="4">
    <source>
        <dbReference type="HAMAP-Rule" id="MF_01030"/>
    </source>
</evidence>
<dbReference type="AlphaFoldDB" id="A0A345PFX1"/>
<protein>
    <recommendedName>
        <fullName evidence="4">Probable D-serine dehydratase</fullName>
        <ecNumber evidence="4">4.3.1.18</ecNumber>
    </recommendedName>
    <alternativeName>
        <fullName evidence="4">D-serine deaminase</fullName>
        <shortName evidence="4">DSD</shortName>
    </alternativeName>
</protein>
<comment type="catalytic activity">
    <reaction evidence="4">
        <text>D-serine = pyruvate + NH4(+)</text>
        <dbReference type="Rhea" id="RHEA:13977"/>
        <dbReference type="ChEBI" id="CHEBI:15361"/>
        <dbReference type="ChEBI" id="CHEBI:28938"/>
        <dbReference type="ChEBI" id="CHEBI:35247"/>
        <dbReference type="EC" id="4.3.1.18"/>
    </reaction>
</comment>
<evidence type="ECO:0000256" key="2">
    <source>
        <dbReference type="ARBA" id="ARBA00022898"/>
    </source>
</evidence>
<dbReference type="Pfam" id="PF00291">
    <property type="entry name" value="PALP"/>
    <property type="match status" value="1"/>
</dbReference>
<evidence type="ECO:0000256" key="3">
    <source>
        <dbReference type="ARBA" id="ARBA00023239"/>
    </source>
</evidence>
<dbReference type="GO" id="GO:0030170">
    <property type="term" value="F:pyridoxal phosphate binding"/>
    <property type="evidence" value="ECO:0007669"/>
    <property type="project" value="InterPro"/>
</dbReference>
<dbReference type="NCBIfam" id="TIGR02035">
    <property type="entry name" value="D_Ser_am_lyase"/>
    <property type="match status" value="1"/>
</dbReference>
<keyword evidence="2 4" id="KW-0663">Pyridoxal phosphate</keyword>
<dbReference type="SUPFAM" id="SSF53686">
    <property type="entry name" value="Tryptophan synthase beta subunit-like PLP-dependent enzymes"/>
    <property type="match status" value="1"/>
</dbReference>
<comment type="cofactor">
    <cofactor evidence="1 4">
        <name>pyridoxal 5'-phosphate</name>
        <dbReference type="ChEBI" id="CHEBI:597326"/>
    </cofactor>
</comment>
<evidence type="ECO:0000313" key="7">
    <source>
        <dbReference type="Proteomes" id="UP000253908"/>
    </source>
</evidence>
<dbReference type="Gene3D" id="3.40.50.1100">
    <property type="match status" value="2"/>
</dbReference>
<dbReference type="RefSeq" id="WP_114916195.1">
    <property type="nucleotide sequence ID" value="NZ_CP024848.1"/>
</dbReference>
<dbReference type="InterPro" id="IPR036052">
    <property type="entry name" value="TrpB-like_PALP_sf"/>
</dbReference>
<organism evidence="6 7">
    <name type="scientific">Oceanobacillus zhaokaii</name>
    <dbReference type="NCBI Taxonomy" id="2052660"/>
    <lineage>
        <taxon>Bacteria</taxon>
        <taxon>Bacillati</taxon>
        <taxon>Bacillota</taxon>
        <taxon>Bacilli</taxon>
        <taxon>Bacillales</taxon>
        <taxon>Bacillaceae</taxon>
        <taxon>Oceanobacillus</taxon>
    </lineage>
</organism>
<dbReference type="GO" id="GO:0008721">
    <property type="term" value="F:D-serine ammonia-lyase activity"/>
    <property type="evidence" value="ECO:0007669"/>
    <property type="project" value="UniProtKB-EC"/>
</dbReference>
<comment type="similarity">
    <text evidence="4">Belongs to the serine/threonine dehydratase family. DsdA subfamily.</text>
</comment>
<dbReference type="GO" id="GO:0016836">
    <property type="term" value="F:hydro-lyase activity"/>
    <property type="evidence" value="ECO:0007669"/>
    <property type="project" value="UniProtKB-UniRule"/>
</dbReference>
<feature type="domain" description="Tryptophan synthase beta chain-like PALP" evidence="5">
    <location>
        <begin position="96"/>
        <end position="401"/>
    </location>
</feature>
<evidence type="ECO:0000259" key="5">
    <source>
        <dbReference type="Pfam" id="PF00291"/>
    </source>
</evidence>
<keyword evidence="7" id="KW-1185">Reference proteome</keyword>
<dbReference type="PANTHER" id="PTHR48078">
    <property type="entry name" value="THREONINE DEHYDRATASE, MITOCHONDRIAL-RELATED"/>
    <property type="match status" value="1"/>
</dbReference>
<proteinExistence type="inferred from homology"/>
<sequence>MTLFSKKIIETYQSKYPVLKEVMELHPVTWINPKLTSVNAFNATDLTMVNIHEAEKLWNRFEPFFRKEFPETKATNGIIESPLKKIVAMKARIEDKLSSEISGNLYLKCDNELSIAGSIKARGGFYEVLHYAESLAIKAGLLTKDDNYEVFTSKAFKRFFQQHSIGVGSTGNLGLSIGIMSAKLGFKVNVYMSSDAKHWKKNLLREKGANVHEFAGDFSEAIAVGRKQTIADPKGYFVDDESSNHLFLGYSTAALRLKEQLKENEIQVDSEHPLFVYLPCGVGGAPGGITFGLKQVFGDNVHCFFVEPVHSPAVLIGLVTGEMERVSVQDFGIDNKTAADGLAVGRPSSFASSISEQLVSGIYTIEDERLFQLLNLLADTEKILVEPSATAGLLGPVMVQQSNYLTDKVINNENVTHIAWSTGGGLVPEQEWADYYKQGSLLLMEK</sequence>
<dbReference type="EC" id="4.3.1.18" evidence="4"/>
<dbReference type="Proteomes" id="UP000253908">
    <property type="component" value="Chromosome"/>
</dbReference>
<gene>
    <name evidence="4" type="primary">dsdA</name>
    <name evidence="6" type="ORF">CUC15_08225</name>
</gene>
<dbReference type="NCBIfam" id="NF002823">
    <property type="entry name" value="PRK02991.1"/>
    <property type="match status" value="1"/>
</dbReference>
<feature type="modified residue" description="N6-(pyridoxal phosphate)lysine" evidence="4">
    <location>
        <position position="120"/>
    </location>
</feature>
<dbReference type="KEGG" id="ocn:CUC15_08225"/>
<dbReference type="InterPro" id="IPR001926">
    <property type="entry name" value="TrpB-like_PALP"/>
</dbReference>
<reference evidence="7" key="1">
    <citation type="submission" date="2017-11" db="EMBL/GenBank/DDBJ databases">
        <authorList>
            <person name="Zhu W."/>
        </authorList>
    </citation>
    <scope>NUCLEOTIDE SEQUENCE [LARGE SCALE GENOMIC DNA]</scope>
    <source>
        <strain evidence="7">160</strain>
    </source>
</reference>
<name>A0A345PFX1_9BACI</name>
<dbReference type="EMBL" id="CP024848">
    <property type="protein sequence ID" value="AXI08901.1"/>
    <property type="molecule type" value="Genomic_DNA"/>
</dbReference>
<dbReference type="PANTHER" id="PTHR48078:SF9">
    <property type="entry name" value="D-SERINE DEHYDRATASE"/>
    <property type="match status" value="1"/>
</dbReference>
<dbReference type="GO" id="GO:0036088">
    <property type="term" value="P:D-serine catabolic process"/>
    <property type="evidence" value="ECO:0007669"/>
    <property type="project" value="TreeGrafter"/>
</dbReference>
<evidence type="ECO:0000313" key="6">
    <source>
        <dbReference type="EMBL" id="AXI08901.1"/>
    </source>
</evidence>
<dbReference type="HAMAP" id="MF_01030">
    <property type="entry name" value="D_Ser_dehydrat"/>
    <property type="match status" value="1"/>
</dbReference>
<evidence type="ECO:0000256" key="1">
    <source>
        <dbReference type="ARBA" id="ARBA00001933"/>
    </source>
</evidence>
<accession>A0A345PFX1</accession>
<dbReference type="InterPro" id="IPR011780">
    <property type="entry name" value="D_Ser_am_lyase"/>
</dbReference>
<dbReference type="GO" id="GO:0009097">
    <property type="term" value="P:isoleucine biosynthetic process"/>
    <property type="evidence" value="ECO:0007669"/>
    <property type="project" value="TreeGrafter"/>
</dbReference>
<keyword evidence="3 4" id="KW-0456">Lyase</keyword>